<evidence type="ECO:0000256" key="3">
    <source>
        <dbReference type="ARBA" id="ARBA00022692"/>
    </source>
</evidence>
<evidence type="ECO:0000256" key="7">
    <source>
        <dbReference type="SAM" id="Phobius"/>
    </source>
</evidence>
<reference evidence="8" key="1">
    <citation type="journal article" date="2023" name="Nat. Commun.">
        <title>Diploid and tetraploid genomes of Acorus and the evolution of monocots.</title>
        <authorList>
            <person name="Ma L."/>
            <person name="Liu K.W."/>
            <person name="Li Z."/>
            <person name="Hsiao Y.Y."/>
            <person name="Qi Y."/>
            <person name="Fu T."/>
            <person name="Tang G.D."/>
            <person name="Zhang D."/>
            <person name="Sun W.H."/>
            <person name="Liu D.K."/>
            <person name="Li Y."/>
            <person name="Chen G.Z."/>
            <person name="Liu X.D."/>
            <person name="Liao X.Y."/>
            <person name="Jiang Y.T."/>
            <person name="Yu X."/>
            <person name="Hao Y."/>
            <person name="Huang J."/>
            <person name="Zhao X.W."/>
            <person name="Ke S."/>
            <person name="Chen Y.Y."/>
            <person name="Wu W.L."/>
            <person name="Hsu J.L."/>
            <person name="Lin Y.F."/>
            <person name="Huang M.D."/>
            <person name="Li C.Y."/>
            <person name="Huang L."/>
            <person name="Wang Z.W."/>
            <person name="Zhao X."/>
            <person name="Zhong W.Y."/>
            <person name="Peng D.H."/>
            <person name="Ahmad S."/>
            <person name="Lan S."/>
            <person name="Zhang J.S."/>
            <person name="Tsai W.C."/>
            <person name="Van de Peer Y."/>
            <person name="Liu Z.J."/>
        </authorList>
    </citation>
    <scope>NUCLEOTIDE SEQUENCE</scope>
    <source>
        <strain evidence="8">CP</strain>
    </source>
</reference>
<gene>
    <name evidence="8" type="ORF">QJS10_CPB19g00164</name>
</gene>
<dbReference type="GO" id="GO:0006508">
    <property type="term" value="P:proteolysis"/>
    <property type="evidence" value="ECO:0007669"/>
    <property type="project" value="InterPro"/>
</dbReference>
<evidence type="ECO:0000256" key="5">
    <source>
        <dbReference type="ARBA" id="ARBA00023136"/>
    </source>
</evidence>
<dbReference type="EMBL" id="JAUJYO010000019">
    <property type="protein sequence ID" value="KAK1287134.1"/>
    <property type="molecule type" value="Genomic_DNA"/>
</dbReference>
<feature type="transmembrane region" description="Helical" evidence="7">
    <location>
        <begin position="7"/>
        <end position="25"/>
    </location>
</feature>
<organism evidence="8 9">
    <name type="scientific">Acorus calamus</name>
    <name type="common">Sweet flag</name>
    <dbReference type="NCBI Taxonomy" id="4465"/>
    <lineage>
        <taxon>Eukaryota</taxon>
        <taxon>Viridiplantae</taxon>
        <taxon>Streptophyta</taxon>
        <taxon>Embryophyta</taxon>
        <taxon>Tracheophyta</taxon>
        <taxon>Spermatophyta</taxon>
        <taxon>Magnoliopsida</taxon>
        <taxon>Liliopsida</taxon>
        <taxon>Acoraceae</taxon>
        <taxon>Acorus</taxon>
    </lineage>
</organism>
<accession>A0AAV9CFJ0</accession>
<proteinExistence type="inferred from homology"/>
<feature type="region of interest" description="Disordered" evidence="6">
    <location>
        <begin position="200"/>
        <end position="222"/>
    </location>
</feature>
<evidence type="ECO:0008006" key="10">
    <source>
        <dbReference type="Google" id="ProtNLM"/>
    </source>
</evidence>
<reference evidence="8" key="2">
    <citation type="submission" date="2023-06" db="EMBL/GenBank/DDBJ databases">
        <authorList>
            <person name="Ma L."/>
            <person name="Liu K.-W."/>
            <person name="Li Z."/>
            <person name="Hsiao Y.-Y."/>
            <person name="Qi Y."/>
            <person name="Fu T."/>
            <person name="Tang G."/>
            <person name="Zhang D."/>
            <person name="Sun W.-H."/>
            <person name="Liu D.-K."/>
            <person name="Li Y."/>
            <person name="Chen G.-Z."/>
            <person name="Liu X.-D."/>
            <person name="Liao X.-Y."/>
            <person name="Jiang Y.-T."/>
            <person name="Yu X."/>
            <person name="Hao Y."/>
            <person name="Huang J."/>
            <person name="Zhao X.-W."/>
            <person name="Ke S."/>
            <person name="Chen Y.-Y."/>
            <person name="Wu W.-L."/>
            <person name="Hsu J.-L."/>
            <person name="Lin Y.-F."/>
            <person name="Huang M.-D."/>
            <person name="Li C.-Y."/>
            <person name="Huang L."/>
            <person name="Wang Z.-W."/>
            <person name="Zhao X."/>
            <person name="Zhong W.-Y."/>
            <person name="Peng D.-H."/>
            <person name="Ahmad S."/>
            <person name="Lan S."/>
            <person name="Zhang J.-S."/>
            <person name="Tsai W.-C."/>
            <person name="Van De Peer Y."/>
            <person name="Liu Z.-J."/>
        </authorList>
    </citation>
    <scope>NUCLEOTIDE SEQUENCE</scope>
    <source>
        <strain evidence="8">CP</strain>
        <tissue evidence="8">Leaves</tissue>
    </source>
</reference>
<evidence type="ECO:0000256" key="2">
    <source>
        <dbReference type="ARBA" id="ARBA00009045"/>
    </source>
</evidence>
<evidence type="ECO:0000256" key="1">
    <source>
        <dbReference type="ARBA" id="ARBA00004141"/>
    </source>
</evidence>
<evidence type="ECO:0000313" key="8">
    <source>
        <dbReference type="EMBL" id="KAK1287134.1"/>
    </source>
</evidence>
<comment type="similarity">
    <text evidence="2">Belongs to the peptidase S54 family.</text>
</comment>
<dbReference type="InterPro" id="IPR035952">
    <property type="entry name" value="Rhomboid-like_sf"/>
</dbReference>
<dbReference type="PANTHER" id="PTHR22936:SF75">
    <property type="entry name" value="RHOMBOID-LIKE PROTEIN 8"/>
    <property type="match status" value="1"/>
</dbReference>
<evidence type="ECO:0000256" key="6">
    <source>
        <dbReference type="SAM" id="MobiDB-lite"/>
    </source>
</evidence>
<keyword evidence="9" id="KW-1185">Reference proteome</keyword>
<evidence type="ECO:0000256" key="4">
    <source>
        <dbReference type="ARBA" id="ARBA00022989"/>
    </source>
</evidence>
<feature type="transmembrane region" description="Helical" evidence="7">
    <location>
        <begin position="81"/>
        <end position="102"/>
    </location>
</feature>
<name>A0AAV9CFJ0_ACOCL</name>
<dbReference type="AlphaFoldDB" id="A0AAV9CFJ0"/>
<dbReference type="Proteomes" id="UP001180020">
    <property type="component" value="Unassembled WGS sequence"/>
</dbReference>
<feature type="compositionally biased region" description="Gly residues" evidence="6">
    <location>
        <begin position="209"/>
        <end position="222"/>
    </location>
</feature>
<dbReference type="GO" id="GO:0016020">
    <property type="term" value="C:membrane"/>
    <property type="evidence" value="ECO:0007669"/>
    <property type="project" value="UniProtKB-SubCell"/>
</dbReference>
<dbReference type="PANTHER" id="PTHR22936">
    <property type="entry name" value="RHOMBOID-RELATED"/>
    <property type="match status" value="1"/>
</dbReference>
<feature type="transmembrane region" description="Helical" evidence="7">
    <location>
        <begin position="31"/>
        <end position="52"/>
    </location>
</feature>
<comment type="subcellular location">
    <subcellularLocation>
        <location evidence="1">Membrane</location>
        <topology evidence="1">Multi-pass membrane protein</topology>
    </subcellularLocation>
</comment>
<dbReference type="SUPFAM" id="SSF144091">
    <property type="entry name" value="Rhomboid-like"/>
    <property type="match status" value="1"/>
</dbReference>
<comment type="caution">
    <text evidence="8">The sequence shown here is derived from an EMBL/GenBank/DDBJ whole genome shotgun (WGS) entry which is preliminary data.</text>
</comment>
<sequence length="222" mass="24412">MQLKSLVVLALVLLTNFIVGLMPYIDNFSNIGGFLSGILLGYAILFDPRLVIRDRKKGLFDYGFKNSSNLKQKLDGPVSRIIAMGLLTLIAAGGFIAVLHGVNANLLCSWCHYINCMPTKLWPCNEKSIPCEAMVSEGRLILTCNSNDNFRMNPFANISIGRILICAMKYAPKIDLYITLFESTLLASARFIRDYPGRGGPRIEKGRARGGSRGGIRHPNGG</sequence>
<keyword evidence="5 7" id="KW-0472">Membrane</keyword>
<protein>
    <recommendedName>
        <fullName evidence="10">Rhomboid-like protein</fullName>
    </recommendedName>
</protein>
<dbReference type="InterPro" id="IPR002610">
    <property type="entry name" value="Peptidase_S54_rhomboid-like"/>
</dbReference>
<keyword evidence="4 7" id="KW-1133">Transmembrane helix</keyword>
<evidence type="ECO:0000313" key="9">
    <source>
        <dbReference type="Proteomes" id="UP001180020"/>
    </source>
</evidence>
<keyword evidence="3 7" id="KW-0812">Transmembrane</keyword>